<keyword evidence="5" id="KW-0732">Signal</keyword>
<dbReference type="AlphaFoldDB" id="A0A0F9U8H3"/>
<dbReference type="EMBL" id="LAZR01000133">
    <property type="protein sequence ID" value="KKN87889.1"/>
    <property type="molecule type" value="Genomic_DNA"/>
</dbReference>
<dbReference type="GO" id="GO:0016491">
    <property type="term" value="F:oxidoreductase activity"/>
    <property type="evidence" value="ECO:0007669"/>
    <property type="project" value="TreeGrafter"/>
</dbReference>
<protein>
    <recommendedName>
        <fullName evidence="9">NapC/NirT cytochrome c N-terminal domain-containing protein</fullName>
    </recommendedName>
</protein>
<dbReference type="GO" id="GO:0046872">
    <property type="term" value="F:metal ion binding"/>
    <property type="evidence" value="ECO:0007669"/>
    <property type="project" value="UniProtKB-KW"/>
</dbReference>
<feature type="domain" description="NapC/NirT cytochrome c N-terminal" evidence="9">
    <location>
        <begin position="15"/>
        <end position="98"/>
    </location>
</feature>
<evidence type="ECO:0000256" key="8">
    <source>
        <dbReference type="SAM" id="MobiDB-lite"/>
    </source>
</evidence>
<dbReference type="InterPro" id="IPR036280">
    <property type="entry name" value="Multihaem_cyt_sf"/>
</dbReference>
<evidence type="ECO:0000256" key="7">
    <source>
        <dbReference type="ARBA" id="ARBA00023004"/>
    </source>
</evidence>
<proteinExistence type="predicted"/>
<dbReference type="Pfam" id="PF03264">
    <property type="entry name" value="Cytochrom_NNT"/>
    <property type="match status" value="1"/>
</dbReference>
<keyword evidence="7" id="KW-0408">Iron</keyword>
<name>A0A0F9U8H3_9ZZZZ</name>
<comment type="subcellular location">
    <subcellularLocation>
        <location evidence="1">Cell envelope</location>
    </subcellularLocation>
</comment>
<evidence type="ECO:0000256" key="1">
    <source>
        <dbReference type="ARBA" id="ARBA00004196"/>
    </source>
</evidence>
<evidence type="ECO:0000313" key="10">
    <source>
        <dbReference type="EMBL" id="KKN87889.1"/>
    </source>
</evidence>
<accession>A0A0F9U8H3</accession>
<feature type="region of interest" description="Disordered" evidence="8">
    <location>
        <begin position="191"/>
        <end position="216"/>
    </location>
</feature>
<dbReference type="Gene3D" id="1.10.3820.10">
    <property type="entry name" value="Di-heme elbow motif domain"/>
    <property type="match status" value="1"/>
</dbReference>
<keyword evidence="2" id="KW-0813">Transport</keyword>
<evidence type="ECO:0000256" key="5">
    <source>
        <dbReference type="ARBA" id="ARBA00022729"/>
    </source>
</evidence>
<keyword evidence="3" id="KW-0349">Heme</keyword>
<keyword evidence="4" id="KW-0479">Metal-binding</keyword>
<dbReference type="InterPro" id="IPR051829">
    <property type="entry name" value="Multiheme_Cytochr_ET"/>
</dbReference>
<reference evidence="10" key="1">
    <citation type="journal article" date="2015" name="Nature">
        <title>Complex archaea that bridge the gap between prokaryotes and eukaryotes.</title>
        <authorList>
            <person name="Spang A."/>
            <person name="Saw J.H."/>
            <person name="Jorgensen S.L."/>
            <person name="Zaremba-Niedzwiedzka K."/>
            <person name="Martijn J."/>
            <person name="Lind A.E."/>
            <person name="van Eijk R."/>
            <person name="Schleper C."/>
            <person name="Guy L."/>
            <person name="Ettema T.J."/>
        </authorList>
    </citation>
    <scope>NUCLEOTIDE SEQUENCE</scope>
</reference>
<dbReference type="InterPro" id="IPR038266">
    <property type="entry name" value="NapC/NirT_cytc_sf"/>
</dbReference>
<dbReference type="PANTHER" id="PTHR35038:SF8">
    <property type="entry name" value="C-TYPE POLYHEME CYTOCHROME OMCC"/>
    <property type="match status" value="1"/>
</dbReference>
<dbReference type="InterPro" id="IPR005126">
    <property type="entry name" value="NapC/NirT_cyt_c_N"/>
</dbReference>
<evidence type="ECO:0000256" key="2">
    <source>
        <dbReference type="ARBA" id="ARBA00022448"/>
    </source>
</evidence>
<evidence type="ECO:0000256" key="4">
    <source>
        <dbReference type="ARBA" id="ARBA00022723"/>
    </source>
</evidence>
<gene>
    <name evidence="10" type="ORF">LCGC14_0254200</name>
</gene>
<organism evidence="10">
    <name type="scientific">marine sediment metagenome</name>
    <dbReference type="NCBI Taxonomy" id="412755"/>
    <lineage>
        <taxon>unclassified sequences</taxon>
        <taxon>metagenomes</taxon>
        <taxon>ecological metagenomes</taxon>
    </lineage>
</organism>
<dbReference type="PANTHER" id="PTHR35038">
    <property type="entry name" value="DISSIMILATORY SULFITE REDUCTASE SIRA"/>
    <property type="match status" value="1"/>
</dbReference>
<dbReference type="GO" id="GO:0030313">
    <property type="term" value="C:cell envelope"/>
    <property type="evidence" value="ECO:0007669"/>
    <property type="project" value="UniProtKB-SubCell"/>
</dbReference>
<keyword evidence="6" id="KW-0249">Electron transport</keyword>
<comment type="caution">
    <text evidence="10">The sequence shown here is derived from an EMBL/GenBank/DDBJ whole genome shotgun (WGS) entry which is preliminary data.</text>
</comment>
<dbReference type="SUPFAM" id="SSF48695">
    <property type="entry name" value="Multiheme cytochromes"/>
    <property type="match status" value="2"/>
</dbReference>
<sequence>MKLMRRIWARRLWRYALLGGVGFLVFNVAAIHYTSENWFCGSACHIMGSYYDSWKTSVHAEEDVACIDCHIPPGMQNYLAAKINGMGQLVDDVLGRTSGKPSASVSDFSCTRPGCHDLGEVREQTKEEGEFLFDHGKHLVETSYLGINTHCTICHSHVKGDEHFEVNTNACIACHLLSDQPVAEYMQAPDAAVPATAPSAEGDSQSDEKVPTRQCKKCHNPPSEPVEYRGLKVVHAEYVSYGAACESCHHHVTEAQKKVQDSACFSCHDFGAEKVADVAELHYEHSAGEHKVECFSCHGVIRHGPIAEATALEQFDCSACHVNQHAVQQETYEVPGLIPPGVTTASAPSTLPIAPATQPTAADLAESLPVTPMFLAHVDCTGCHVKPKAVDAKPESDATVAAASAEACDRCHKPGLGEQMIPMWQRDTRALYETVEKMLESIAPGDDERTRRGIAEADALLKLIRIDGSWGVHNPRYTQDLLRRAREKLMGVGARPLPMPTTGPAAELSTEPAGEATTEPVAAPTRRPEGVP</sequence>
<evidence type="ECO:0000256" key="6">
    <source>
        <dbReference type="ARBA" id="ARBA00022982"/>
    </source>
</evidence>
<dbReference type="Gene3D" id="3.90.10.10">
    <property type="entry name" value="Cytochrome C3"/>
    <property type="match status" value="1"/>
</dbReference>
<evidence type="ECO:0000259" key="9">
    <source>
        <dbReference type="Pfam" id="PF03264"/>
    </source>
</evidence>
<evidence type="ECO:0000256" key="3">
    <source>
        <dbReference type="ARBA" id="ARBA00022617"/>
    </source>
</evidence>
<feature type="region of interest" description="Disordered" evidence="8">
    <location>
        <begin position="493"/>
        <end position="532"/>
    </location>
</feature>